<dbReference type="AlphaFoldDB" id="A0A174IMJ1"/>
<organism evidence="1 2">
    <name type="scientific">Clostridium disporicum</name>
    <dbReference type="NCBI Taxonomy" id="84024"/>
    <lineage>
        <taxon>Bacteria</taxon>
        <taxon>Bacillati</taxon>
        <taxon>Bacillota</taxon>
        <taxon>Clostridia</taxon>
        <taxon>Eubacteriales</taxon>
        <taxon>Clostridiaceae</taxon>
        <taxon>Clostridium</taxon>
    </lineage>
</organism>
<reference evidence="1 2" key="1">
    <citation type="submission" date="2015-09" db="EMBL/GenBank/DDBJ databases">
        <authorList>
            <consortium name="Pathogen Informatics"/>
        </authorList>
    </citation>
    <scope>NUCLEOTIDE SEQUENCE [LARGE SCALE GENOMIC DNA]</scope>
    <source>
        <strain evidence="1 2">2789STDY5834855</strain>
    </source>
</reference>
<protein>
    <submittedName>
        <fullName evidence="1">Uncharacterized protein</fullName>
    </submittedName>
</protein>
<evidence type="ECO:0000313" key="2">
    <source>
        <dbReference type="Proteomes" id="UP000095558"/>
    </source>
</evidence>
<dbReference type="RefSeq" id="WP_055277965.1">
    <property type="nucleotide sequence ID" value="NZ_CYZV01000070.1"/>
</dbReference>
<name>A0A174IMJ1_9CLOT</name>
<gene>
    <name evidence="1" type="ORF">ERS852470_03583</name>
</gene>
<dbReference type="Proteomes" id="UP000095558">
    <property type="component" value="Unassembled WGS sequence"/>
</dbReference>
<dbReference type="EMBL" id="CYZV01000070">
    <property type="protein sequence ID" value="CUO86548.1"/>
    <property type="molecule type" value="Genomic_DNA"/>
</dbReference>
<proteinExistence type="predicted"/>
<accession>A0A174IMJ1</accession>
<evidence type="ECO:0000313" key="1">
    <source>
        <dbReference type="EMBL" id="CUO86548.1"/>
    </source>
</evidence>
<sequence>MEKKLKELFNVIMEEMKTNDEFKKKIEVVLGGEDKAKKKVKKKVIIEAKLNPLLLISNSEMELRNKLSELEVIDLKNIIKFYEMDNTNSCSRWKKKDRLINYIIDVSKSRVNRGNAFRD</sequence>